<evidence type="ECO:0000256" key="4">
    <source>
        <dbReference type="ARBA" id="ARBA00022833"/>
    </source>
</evidence>
<evidence type="ECO:0000259" key="6">
    <source>
        <dbReference type="PROSITE" id="PS50157"/>
    </source>
</evidence>
<dbReference type="InterPro" id="IPR036236">
    <property type="entry name" value="Znf_C2H2_sf"/>
</dbReference>
<dbReference type="PANTHER" id="PTHR23235">
    <property type="entry name" value="KRUEPPEL-LIKE TRANSCRIPTION FACTOR"/>
    <property type="match status" value="1"/>
</dbReference>
<evidence type="ECO:0000256" key="5">
    <source>
        <dbReference type="PROSITE-ProRule" id="PRU00042"/>
    </source>
</evidence>
<comment type="caution">
    <text evidence="7">The sequence shown here is derived from an EMBL/GenBank/DDBJ whole genome shotgun (WGS) entry which is preliminary data.</text>
</comment>
<evidence type="ECO:0000313" key="7">
    <source>
        <dbReference type="EMBL" id="RUS68597.1"/>
    </source>
</evidence>
<dbReference type="STRING" id="188477.A0A3S1AVR2"/>
<organism evidence="7 8">
    <name type="scientific">Elysia chlorotica</name>
    <name type="common">Eastern emerald elysia</name>
    <name type="synonym">Sea slug</name>
    <dbReference type="NCBI Taxonomy" id="188477"/>
    <lineage>
        <taxon>Eukaryota</taxon>
        <taxon>Metazoa</taxon>
        <taxon>Spiralia</taxon>
        <taxon>Lophotrochozoa</taxon>
        <taxon>Mollusca</taxon>
        <taxon>Gastropoda</taxon>
        <taxon>Heterobranchia</taxon>
        <taxon>Euthyneura</taxon>
        <taxon>Panpulmonata</taxon>
        <taxon>Sacoglossa</taxon>
        <taxon>Placobranchoidea</taxon>
        <taxon>Plakobranchidae</taxon>
        <taxon>Elysia</taxon>
    </lineage>
</organism>
<protein>
    <recommendedName>
        <fullName evidence="6">C2H2-type domain-containing protein</fullName>
    </recommendedName>
</protein>
<evidence type="ECO:0000256" key="2">
    <source>
        <dbReference type="ARBA" id="ARBA00022737"/>
    </source>
</evidence>
<feature type="domain" description="C2H2-type" evidence="6">
    <location>
        <begin position="90"/>
        <end position="116"/>
    </location>
</feature>
<feature type="domain" description="C2H2-type" evidence="6">
    <location>
        <begin position="37"/>
        <end position="59"/>
    </location>
</feature>
<keyword evidence="3 5" id="KW-0863">Zinc-finger</keyword>
<dbReference type="PROSITE" id="PS50157">
    <property type="entry name" value="ZINC_FINGER_C2H2_2"/>
    <property type="match status" value="2"/>
</dbReference>
<dbReference type="FunFam" id="3.30.160.60:FF:000100">
    <property type="entry name" value="Zinc finger 45-like"/>
    <property type="match status" value="1"/>
</dbReference>
<dbReference type="Pfam" id="PF00096">
    <property type="entry name" value="zf-C2H2"/>
    <property type="match status" value="2"/>
</dbReference>
<evidence type="ECO:0000256" key="1">
    <source>
        <dbReference type="ARBA" id="ARBA00022723"/>
    </source>
</evidence>
<dbReference type="GO" id="GO:0000978">
    <property type="term" value="F:RNA polymerase II cis-regulatory region sequence-specific DNA binding"/>
    <property type="evidence" value="ECO:0007669"/>
    <property type="project" value="TreeGrafter"/>
</dbReference>
<proteinExistence type="predicted"/>
<keyword evidence="1" id="KW-0479">Metal-binding</keyword>
<keyword evidence="4" id="KW-0862">Zinc</keyword>
<accession>A0A3S1AVR2</accession>
<dbReference type="SMART" id="SM00355">
    <property type="entry name" value="ZnF_C2H2"/>
    <property type="match status" value="4"/>
</dbReference>
<dbReference type="EMBL" id="RQTK01002249">
    <property type="protein sequence ID" value="RUS68597.1"/>
    <property type="molecule type" value="Genomic_DNA"/>
</dbReference>
<gene>
    <name evidence="7" type="ORF">EGW08_023642</name>
</gene>
<name>A0A3S1AVR2_ELYCH</name>
<dbReference type="Gene3D" id="3.30.160.60">
    <property type="entry name" value="Classic Zinc Finger"/>
    <property type="match status" value="2"/>
</dbReference>
<reference evidence="7 8" key="1">
    <citation type="submission" date="2019-01" db="EMBL/GenBank/DDBJ databases">
        <title>A draft genome assembly of the solar-powered sea slug Elysia chlorotica.</title>
        <authorList>
            <person name="Cai H."/>
            <person name="Li Q."/>
            <person name="Fang X."/>
            <person name="Li J."/>
            <person name="Curtis N.E."/>
            <person name="Altenburger A."/>
            <person name="Shibata T."/>
            <person name="Feng M."/>
            <person name="Maeda T."/>
            <person name="Schwartz J.A."/>
            <person name="Shigenobu S."/>
            <person name="Lundholm N."/>
            <person name="Nishiyama T."/>
            <person name="Yang H."/>
            <person name="Hasebe M."/>
            <person name="Li S."/>
            <person name="Pierce S.K."/>
            <person name="Wang J."/>
        </authorList>
    </citation>
    <scope>NUCLEOTIDE SEQUENCE [LARGE SCALE GENOMIC DNA]</scope>
    <source>
        <strain evidence="7">EC2010</strain>
        <tissue evidence="7">Whole organism of an adult</tissue>
    </source>
</reference>
<evidence type="ECO:0000256" key="3">
    <source>
        <dbReference type="ARBA" id="ARBA00022771"/>
    </source>
</evidence>
<dbReference type="PROSITE" id="PS00028">
    <property type="entry name" value="ZINC_FINGER_C2H2_1"/>
    <property type="match status" value="3"/>
</dbReference>
<dbReference type="OrthoDB" id="6219366at2759"/>
<dbReference type="AlphaFoldDB" id="A0A3S1AVR2"/>
<dbReference type="InterPro" id="IPR013087">
    <property type="entry name" value="Znf_C2H2_type"/>
</dbReference>
<sequence>MNKHKEAIWFYFEVCGQGLVFLGKLNNHLKMHGERKFQCEKCGIVFFNSKALERHQLIHEPSPCETCGKMLSSLEGYKSHFLAHKGPPRFNCDLCNKGYYTAWNLSNHKKAKHKTV</sequence>
<dbReference type="GO" id="GO:0000981">
    <property type="term" value="F:DNA-binding transcription factor activity, RNA polymerase II-specific"/>
    <property type="evidence" value="ECO:0007669"/>
    <property type="project" value="TreeGrafter"/>
</dbReference>
<evidence type="ECO:0000313" key="8">
    <source>
        <dbReference type="Proteomes" id="UP000271974"/>
    </source>
</evidence>
<dbReference type="GO" id="GO:0008270">
    <property type="term" value="F:zinc ion binding"/>
    <property type="evidence" value="ECO:0007669"/>
    <property type="project" value="UniProtKB-KW"/>
</dbReference>
<keyword evidence="8" id="KW-1185">Reference proteome</keyword>
<dbReference type="SUPFAM" id="SSF57667">
    <property type="entry name" value="beta-beta-alpha zinc fingers"/>
    <property type="match status" value="2"/>
</dbReference>
<keyword evidence="2" id="KW-0677">Repeat</keyword>
<dbReference type="PANTHER" id="PTHR23235:SF120">
    <property type="entry name" value="KRUPPEL-LIKE FACTOR 15"/>
    <property type="match status" value="1"/>
</dbReference>
<dbReference type="Proteomes" id="UP000271974">
    <property type="component" value="Unassembled WGS sequence"/>
</dbReference>